<dbReference type="Proteomes" id="UP000076722">
    <property type="component" value="Unassembled WGS sequence"/>
</dbReference>
<evidence type="ECO:0000313" key="1">
    <source>
        <dbReference type="EMBL" id="KZS88350.1"/>
    </source>
</evidence>
<dbReference type="AlphaFoldDB" id="A0A164P4D5"/>
<organism evidence="1 2">
    <name type="scientific">Sistotremastrum niveocremeum HHB9708</name>
    <dbReference type="NCBI Taxonomy" id="1314777"/>
    <lineage>
        <taxon>Eukaryota</taxon>
        <taxon>Fungi</taxon>
        <taxon>Dikarya</taxon>
        <taxon>Basidiomycota</taxon>
        <taxon>Agaricomycotina</taxon>
        <taxon>Agaricomycetes</taxon>
        <taxon>Sistotremastrales</taxon>
        <taxon>Sistotremastraceae</taxon>
        <taxon>Sertulicium</taxon>
        <taxon>Sertulicium niveocremeum</taxon>
    </lineage>
</organism>
<name>A0A164P4D5_9AGAM</name>
<protein>
    <submittedName>
        <fullName evidence="1">Uncharacterized protein</fullName>
    </submittedName>
</protein>
<accession>A0A164P4D5</accession>
<keyword evidence="2" id="KW-1185">Reference proteome</keyword>
<dbReference type="EMBL" id="KV419437">
    <property type="protein sequence ID" value="KZS88350.1"/>
    <property type="molecule type" value="Genomic_DNA"/>
</dbReference>
<evidence type="ECO:0000313" key="2">
    <source>
        <dbReference type="Proteomes" id="UP000076722"/>
    </source>
</evidence>
<sequence length="226" mass="25594">MLLYLSGGGGPFSSRELCDSSGQAIYAFSSEYIWKSDHPNCPSFRRTTIVESKSQKTMAQIDWDGSRPIYVDLGAGDEKLAEELFQMAPHSGSSTLVFQTFREVKWELKDSSMAVRRLEIFYDTANSTRQLRSKLLATPLVHYRPHSQLTPDGKLDTLSKSARNRIAKDWLEINVLEYSTIPVAELLVHFLILDEIRKAYFGIEDPAPRPSPAPSETFTQKLKLVF</sequence>
<reference evidence="1 2" key="1">
    <citation type="journal article" date="2016" name="Mol. Biol. Evol.">
        <title>Comparative Genomics of Early-Diverging Mushroom-Forming Fungi Provides Insights into the Origins of Lignocellulose Decay Capabilities.</title>
        <authorList>
            <person name="Nagy L.G."/>
            <person name="Riley R."/>
            <person name="Tritt A."/>
            <person name="Adam C."/>
            <person name="Daum C."/>
            <person name="Floudas D."/>
            <person name="Sun H."/>
            <person name="Yadav J.S."/>
            <person name="Pangilinan J."/>
            <person name="Larsson K.H."/>
            <person name="Matsuura K."/>
            <person name="Barry K."/>
            <person name="Labutti K."/>
            <person name="Kuo R."/>
            <person name="Ohm R.A."/>
            <person name="Bhattacharya S.S."/>
            <person name="Shirouzu T."/>
            <person name="Yoshinaga Y."/>
            <person name="Martin F.M."/>
            <person name="Grigoriev I.V."/>
            <person name="Hibbett D.S."/>
        </authorList>
    </citation>
    <scope>NUCLEOTIDE SEQUENCE [LARGE SCALE GENOMIC DNA]</scope>
    <source>
        <strain evidence="1 2">HHB9708</strain>
    </source>
</reference>
<gene>
    <name evidence="1" type="ORF">SISNIDRAFT_470165</name>
</gene>
<proteinExistence type="predicted"/>